<accession>A0AA42BFY3</accession>
<proteinExistence type="predicted"/>
<name>A0AA42BFY3_9RALS</name>
<dbReference type="EMBL" id="JAMYWC010000001">
    <property type="protein sequence ID" value="MCP1171555.1"/>
    <property type="molecule type" value="Genomic_DNA"/>
</dbReference>
<dbReference type="Proteomes" id="UP001162793">
    <property type="component" value="Unassembled WGS sequence"/>
</dbReference>
<protein>
    <submittedName>
        <fullName evidence="1">Uncharacterized protein</fullName>
    </submittedName>
</protein>
<keyword evidence="2" id="KW-1185">Reference proteome</keyword>
<dbReference type="RefSeq" id="WP_045205512.1">
    <property type="nucleotide sequence ID" value="NZ_JAMYWC010000001.1"/>
</dbReference>
<sequence>MEPLAPGHARVDHRRGSISLQHLDEGLQRRLRAGISALVGRSLYQWDEVLPGQADVVVLAPGSADAVAAAPVKIWLDETPQSSHGDDAFHLPLGFSLPDLWVTLDRVALRLMDKPARPSPAAVESLPTQITEASPEPTYRLLRWVTLEMHLQALRFRRAMATMTNRAVSLRWLTTDGGLEQEEARLLLRTLNRLGALQIDVHRDAPLATAPANASVSHSRFFDVVGRWLRTSRHQLQGRP</sequence>
<evidence type="ECO:0000313" key="1">
    <source>
        <dbReference type="EMBL" id="MCP1171555.1"/>
    </source>
</evidence>
<evidence type="ECO:0000313" key="2">
    <source>
        <dbReference type="Proteomes" id="UP001162793"/>
    </source>
</evidence>
<reference evidence="2" key="1">
    <citation type="journal article" date="2023" name="Front. Microbiol.">
        <title>Ralstonia chuxiongensis sp. nov., Ralstonia mojiangensis sp. nov., and Ralstonia soli sp. nov., isolated from tobacco fields, are three novel species in the family Burkholderiaceae.</title>
        <authorList>
            <person name="Lu C.H."/>
            <person name="Zhang Y.Y."/>
            <person name="Jiang N."/>
            <person name="Chen W."/>
            <person name="Shao X."/>
            <person name="Zhao Z.M."/>
            <person name="Lu W.L."/>
            <person name="Hu X."/>
            <person name="Xi Y.X."/>
            <person name="Zou S.Y."/>
            <person name="Wei Q.J."/>
            <person name="Lin Z.L."/>
            <person name="Gong L."/>
            <person name="Gai X.T."/>
            <person name="Zhang L.Q."/>
            <person name="Li J.Y."/>
            <person name="Jin Y."/>
            <person name="Xia Z.Y."/>
        </authorList>
    </citation>
    <scope>NUCLEOTIDE SEQUENCE [LARGE SCALE GENOMIC DNA]</scope>
    <source>
        <strain evidence="2">21YRMH01-3</strain>
    </source>
</reference>
<organism evidence="1 2">
    <name type="scientific">Ralstonia chuxiongensis</name>
    <dbReference type="NCBI Taxonomy" id="2957504"/>
    <lineage>
        <taxon>Bacteria</taxon>
        <taxon>Pseudomonadati</taxon>
        <taxon>Pseudomonadota</taxon>
        <taxon>Betaproteobacteria</taxon>
        <taxon>Burkholderiales</taxon>
        <taxon>Burkholderiaceae</taxon>
        <taxon>Ralstonia</taxon>
    </lineage>
</organism>
<comment type="caution">
    <text evidence="1">The sequence shown here is derived from an EMBL/GenBank/DDBJ whole genome shotgun (WGS) entry which is preliminary data.</text>
</comment>
<dbReference type="AlphaFoldDB" id="A0AA42BFY3"/>
<gene>
    <name evidence="1" type="ORF">NKG59_04265</name>
</gene>